<dbReference type="RefSeq" id="WP_074941804.1">
    <property type="nucleotide sequence ID" value="NZ_CYSD01000042.1"/>
</dbReference>
<dbReference type="STRING" id="928856.SAMN04488049_10288"/>
<keyword evidence="1" id="KW-1133">Transmembrane helix</keyword>
<gene>
    <name evidence="2" type="ORF">TRM7557_03252</name>
</gene>
<name>A0A0P1GHN5_9RHOB</name>
<evidence type="ECO:0000256" key="1">
    <source>
        <dbReference type="SAM" id="Phobius"/>
    </source>
</evidence>
<feature type="transmembrane region" description="Helical" evidence="1">
    <location>
        <begin position="12"/>
        <end position="33"/>
    </location>
</feature>
<dbReference type="OrthoDB" id="7408523at2"/>
<keyword evidence="3" id="KW-1185">Reference proteome</keyword>
<dbReference type="AlphaFoldDB" id="A0A0P1GHN5"/>
<keyword evidence="1" id="KW-0472">Membrane</keyword>
<reference evidence="2 3" key="1">
    <citation type="submission" date="2015-09" db="EMBL/GenBank/DDBJ databases">
        <authorList>
            <consortium name="Swine Surveillance"/>
        </authorList>
    </citation>
    <scope>NUCLEOTIDE SEQUENCE [LARGE SCALE GENOMIC DNA]</scope>
    <source>
        <strain evidence="2 3">CECT 7557</strain>
    </source>
</reference>
<sequence>MKVIEFVIKQHPIWVTSGYLGLLAGVFFKYTSAGASLSLNELGDYLAGAFAPLAFYWLVLGFFQQGKELQNSVDALNQKAIQLKQSASEQSKLVSSNQKLIETQKAIENYKLWQELVHTLEVTRADLENIRKSCNTAKSMVMPTISGYTFQVNNHRGKDHLRSKLVTLRSFSERVSKILEESEKALSDIGEVSLPEHSPTRPIPYSIVPRVYKLHATASRLKEQTIPLQEEASKLQH</sequence>
<dbReference type="Proteomes" id="UP000052022">
    <property type="component" value="Unassembled WGS sequence"/>
</dbReference>
<evidence type="ECO:0000313" key="3">
    <source>
        <dbReference type="Proteomes" id="UP000052022"/>
    </source>
</evidence>
<feature type="transmembrane region" description="Helical" evidence="1">
    <location>
        <begin position="45"/>
        <end position="63"/>
    </location>
</feature>
<accession>A0A0P1GHN5</accession>
<organism evidence="2 3">
    <name type="scientific">Tritonibacter multivorans</name>
    <dbReference type="NCBI Taxonomy" id="928856"/>
    <lineage>
        <taxon>Bacteria</taxon>
        <taxon>Pseudomonadati</taxon>
        <taxon>Pseudomonadota</taxon>
        <taxon>Alphaproteobacteria</taxon>
        <taxon>Rhodobacterales</taxon>
        <taxon>Paracoccaceae</taxon>
        <taxon>Tritonibacter</taxon>
    </lineage>
</organism>
<keyword evidence="1" id="KW-0812">Transmembrane</keyword>
<proteinExistence type="predicted"/>
<protein>
    <submittedName>
        <fullName evidence="2">Uncharacterized protein</fullName>
    </submittedName>
</protein>
<evidence type="ECO:0000313" key="2">
    <source>
        <dbReference type="EMBL" id="CUH81125.1"/>
    </source>
</evidence>
<dbReference type="EMBL" id="CYSD01000042">
    <property type="protein sequence ID" value="CUH81125.1"/>
    <property type="molecule type" value="Genomic_DNA"/>
</dbReference>